<dbReference type="Proteomes" id="UP001295684">
    <property type="component" value="Unassembled WGS sequence"/>
</dbReference>
<gene>
    <name evidence="1" type="ORF">ECRASSUSDP1_LOCUS9066</name>
</gene>
<name>A0AAD1UEF9_EUPCR</name>
<sequence length="183" mass="21489">MKCPTLKKRKKRALPSRIWRQRRMRKQGLCTRLTNPIFHYLSHRRNFMLIYCTACTLGLMKTCAATSSTSSERTNLKRKKRKKTTTTKIRITQMIRIMKKLKEKGKMTLETKMNKIYTKMTKAAADLIVRARTEAILMTNQVGCTKRIPIYIRRRRESLKTPSSTYPNQLPICTTLQAIFRCP</sequence>
<protein>
    <submittedName>
        <fullName evidence="1">Uncharacterized protein</fullName>
    </submittedName>
</protein>
<evidence type="ECO:0000313" key="1">
    <source>
        <dbReference type="EMBL" id="CAI2367778.1"/>
    </source>
</evidence>
<proteinExistence type="predicted"/>
<keyword evidence="2" id="KW-1185">Reference proteome</keyword>
<organism evidence="1 2">
    <name type="scientific">Euplotes crassus</name>
    <dbReference type="NCBI Taxonomy" id="5936"/>
    <lineage>
        <taxon>Eukaryota</taxon>
        <taxon>Sar</taxon>
        <taxon>Alveolata</taxon>
        <taxon>Ciliophora</taxon>
        <taxon>Intramacronucleata</taxon>
        <taxon>Spirotrichea</taxon>
        <taxon>Hypotrichia</taxon>
        <taxon>Euplotida</taxon>
        <taxon>Euplotidae</taxon>
        <taxon>Moneuplotes</taxon>
    </lineage>
</organism>
<dbReference type="AlphaFoldDB" id="A0AAD1UEF9"/>
<comment type="caution">
    <text evidence="1">The sequence shown here is derived from an EMBL/GenBank/DDBJ whole genome shotgun (WGS) entry which is preliminary data.</text>
</comment>
<accession>A0AAD1UEF9</accession>
<reference evidence="1" key="1">
    <citation type="submission" date="2023-07" db="EMBL/GenBank/DDBJ databases">
        <authorList>
            <consortium name="AG Swart"/>
            <person name="Singh M."/>
            <person name="Singh A."/>
            <person name="Seah K."/>
            <person name="Emmerich C."/>
        </authorList>
    </citation>
    <scope>NUCLEOTIDE SEQUENCE</scope>
    <source>
        <strain evidence="1">DP1</strain>
    </source>
</reference>
<dbReference type="EMBL" id="CAMPGE010008894">
    <property type="protein sequence ID" value="CAI2367778.1"/>
    <property type="molecule type" value="Genomic_DNA"/>
</dbReference>
<evidence type="ECO:0000313" key="2">
    <source>
        <dbReference type="Proteomes" id="UP001295684"/>
    </source>
</evidence>